<comment type="caution">
    <text evidence="13">The sequence shown here is derived from an EMBL/GenBank/DDBJ whole genome shotgun (WGS) entry which is preliminary data.</text>
</comment>
<evidence type="ECO:0000256" key="6">
    <source>
        <dbReference type="ARBA" id="ARBA00023136"/>
    </source>
</evidence>
<dbReference type="Pfam" id="PF00924">
    <property type="entry name" value="MS_channel_2nd"/>
    <property type="match status" value="1"/>
</dbReference>
<dbReference type="SUPFAM" id="SSF50182">
    <property type="entry name" value="Sm-like ribonucleoproteins"/>
    <property type="match status" value="1"/>
</dbReference>
<dbReference type="Gene3D" id="3.30.70.100">
    <property type="match status" value="1"/>
</dbReference>
<evidence type="ECO:0000256" key="4">
    <source>
        <dbReference type="ARBA" id="ARBA00022692"/>
    </source>
</evidence>
<dbReference type="InterPro" id="IPR022249">
    <property type="entry name" value="DUF3772"/>
</dbReference>
<dbReference type="Proteomes" id="UP000541426">
    <property type="component" value="Unassembled WGS sequence"/>
</dbReference>
<evidence type="ECO:0000256" key="1">
    <source>
        <dbReference type="ARBA" id="ARBA00004651"/>
    </source>
</evidence>
<gene>
    <name evidence="13" type="ORF">GGQ68_003112</name>
</gene>
<keyword evidence="14" id="KW-1185">Reference proteome</keyword>
<feature type="transmembrane region" description="Helical" evidence="8">
    <location>
        <begin position="514"/>
        <end position="531"/>
    </location>
</feature>
<dbReference type="Pfam" id="PF12607">
    <property type="entry name" value="DUF3772"/>
    <property type="match status" value="1"/>
</dbReference>
<dbReference type="InterPro" id="IPR049278">
    <property type="entry name" value="MS_channel_C"/>
</dbReference>
<feature type="transmembrane region" description="Helical" evidence="8">
    <location>
        <begin position="242"/>
        <end position="263"/>
    </location>
</feature>
<evidence type="ECO:0000259" key="12">
    <source>
        <dbReference type="Pfam" id="PF21082"/>
    </source>
</evidence>
<evidence type="ECO:0000313" key="14">
    <source>
        <dbReference type="Proteomes" id="UP000541426"/>
    </source>
</evidence>
<dbReference type="InterPro" id="IPR011066">
    <property type="entry name" value="MscS_channel_C_sf"/>
</dbReference>
<keyword evidence="3" id="KW-1003">Cell membrane</keyword>
<dbReference type="Pfam" id="PF21082">
    <property type="entry name" value="MS_channel_3rd"/>
    <property type="match status" value="1"/>
</dbReference>
<dbReference type="SUPFAM" id="SSF82861">
    <property type="entry name" value="Mechanosensitive channel protein MscS (YggB), transmembrane region"/>
    <property type="match status" value="1"/>
</dbReference>
<dbReference type="PANTHER" id="PTHR30347">
    <property type="entry name" value="POTASSIUM CHANNEL RELATED"/>
    <property type="match status" value="1"/>
</dbReference>
<dbReference type="AlphaFoldDB" id="A0A7W6DQ63"/>
<evidence type="ECO:0000256" key="2">
    <source>
        <dbReference type="ARBA" id="ARBA00008017"/>
    </source>
</evidence>
<feature type="signal peptide" evidence="9">
    <location>
        <begin position="1"/>
        <end position="28"/>
    </location>
</feature>
<feature type="compositionally biased region" description="Basic and acidic residues" evidence="7">
    <location>
        <begin position="778"/>
        <end position="787"/>
    </location>
</feature>
<dbReference type="EMBL" id="JACIEJ010000007">
    <property type="protein sequence ID" value="MBB3986769.1"/>
    <property type="molecule type" value="Genomic_DNA"/>
</dbReference>
<keyword evidence="9" id="KW-0732">Signal</keyword>
<dbReference type="PANTHER" id="PTHR30347:SF1">
    <property type="entry name" value="MECHANOSENSITIVE CHANNEL MSCK"/>
    <property type="match status" value="1"/>
</dbReference>
<evidence type="ECO:0000259" key="11">
    <source>
        <dbReference type="Pfam" id="PF12607"/>
    </source>
</evidence>
<name>A0A7W6DQ63_9RHOB</name>
<dbReference type="GO" id="GO:0005886">
    <property type="term" value="C:plasma membrane"/>
    <property type="evidence" value="ECO:0007669"/>
    <property type="project" value="UniProtKB-SubCell"/>
</dbReference>
<feature type="chain" id="PRO_5031378184" evidence="9">
    <location>
        <begin position="29"/>
        <end position="825"/>
    </location>
</feature>
<evidence type="ECO:0000313" key="13">
    <source>
        <dbReference type="EMBL" id="MBB3986769.1"/>
    </source>
</evidence>
<protein>
    <submittedName>
        <fullName evidence="13">Small-conductance mechanosensitive channel</fullName>
    </submittedName>
</protein>
<evidence type="ECO:0000259" key="10">
    <source>
        <dbReference type="Pfam" id="PF00924"/>
    </source>
</evidence>
<keyword evidence="4 8" id="KW-0812">Transmembrane</keyword>
<dbReference type="InterPro" id="IPR023408">
    <property type="entry name" value="MscS_beta-dom_sf"/>
</dbReference>
<keyword evidence="5 8" id="KW-1133">Transmembrane helix</keyword>
<evidence type="ECO:0000256" key="9">
    <source>
        <dbReference type="SAM" id="SignalP"/>
    </source>
</evidence>
<reference evidence="13 14" key="1">
    <citation type="submission" date="2020-08" db="EMBL/GenBank/DDBJ databases">
        <title>Genomic Encyclopedia of Type Strains, Phase IV (KMG-IV): sequencing the most valuable type-strain genomes for metagenomic binning, comparative biology and taxonomic classification.</title>
        <authorList>
            <person name="Goeker M."/>
        </authorList>
    </citation>
    <scope>NUCLEOTIDE SEQUENCE [LARGE SCALE GENOMIC DNA]</scope>
    <source>
        <strain evidence="13 14">DSM 102235</strain>
    </source>
</reference>
<feature type="transmembrane region" description="Helical" evidence="8">
    <location>
        <begin position="552"/>
        <end position="575"/>
    </location>
</feature>
<dbReference type="Gene3D" id="2.30.30.60">
    <property type="match status" value="1"/>
</dbReference>
<dbReference type="Gene3D" id="1.10.287.1260">
    <property type="match status" value="1"/>
</dbReference>
<dbReference type="InterPro" id="IPR052702">
    <property type="entry name" value="MscS-like_channel"/>
</dbReference>
<proteinExistence type="inferred from homology"/>
<comment type="similarity">
    <text evidence="2">Belongs to the MscS (TC 1.A.23) family.</text>
</comment>
<feature type="transmembrane region" description="Helical" evidence="8">
    <location>
        <begin position="204"/>
        <end position="221"/>
    </location>
</feature>
<dbReference type="GO" id="GO:0008381">
    <property type="term" value="F:mechanosensitive monoatomic ion channel activity"/>
    <property type="evidence" value="ECO:0007669"/>
    <property type="project" value="UniProtKB-ARBA"/>
</dbReference>
<evidence type="ECO:0000256" key="3">
    <source>
        <dbReference type="ARBA" id="ARBA00022475"/>
    </source>
</evidence>
<feature type="transmembrane region" description="Helical" evidence="8">
    <location>
        <begin position="423"/>
        <end position="441"/>
    </location>
</feature>
<evidence type="ECO:0000256" key="5">
    <source>
        <dbReference type="ARBA" id="ARBA00022989"/>
    </source>
</evidence>
<dbReference type="InterPro" id="IPR010920">
    <property type="entry name" value="LSM_dom_sf"/>
</dbReference>
<sequence>MTRMARLLSALLLAASFVVGGGFAPASAQDVTQPTYSEWELRARADEVKLDLGTASVTELERIRERMVNWRSQFLDAQTTNEARISTVRAQIDALGAAPAEGEEEPEDIASRRSALNAQLADLRAPGLRAEEAYTRADGIIREIDTIIRDRQASELLELGPSPLNPVNWPAAVTGLVGSAVATWGEVKANVTSPSYQMEARRNLPLILLLLAIGGMLIVRGKTWATMGVDRLRGNTRRGTGVFRFLVSLGEILLPYAGIYALIEAISATGFSGTRWEFLLNQLPIWAALLLGTRWLANQTFHEIGDRSTVQLNDRARWEGRRLANALAWLYVVRAVVEAQGNLDDYSSATTAVVEFPLLVLSALALFRLCRVISKESNGEVPEGEDRSVFRARLMRLLGRAGMVVAVVGVLMASVGYQRFGETSIYPFVATLGLAAFVMVLQRFIFDLNDLISDRFGTEGDGLIPVLAAFILSAVALPFLALIWGARTADLSEVWTRFREGFVFGDTRVSPTDFLVVIIVFVIGYMLTRLLQGALKSSVLPKTKIDKGGQTAITSGIGYVGIFLAAIIAITSGGLDLSSLAIVAGALSVGIGFGLQTIVSNFVSGIILLVERPISEGDWIEVNGTHGIVKDISVRSTRIETFDMFDMIVPNADLISGTVSNYTRGNMLGRIVIPVGVAYGCDTRKVQQLLLTIVRRHEDVLMNPEPGVDFIGFGADSLDFQIRAVLYDVTMGLDVRTEIRHQITETFKKEGIEIPFSQRDVWLRNPDALSPKPAKPLPEAKAEKPTKDTPLPDAEDKPKRVPGGGLDLPEGRGDGETSGDGGIDK</sequence>
<comment type="subcellular location">
    <subcellularLocation>
        <location evidence="1">Cell membrane</location>
        <topology evidence="1">Multi-pass membrane protein</topology>
    </subcellularLocation>
</comment>
<feature type="domain" description="DUF3772" evidence="11">
    <location>
        <begin position="129"/>
        <end position="185"/>
    </location>
</feature>
<dbReference type="InterPro" id="IPR011014">
    <property type="entry name" value="MscS_channel_TM-2"/>
</dbReference>
<evidence type="ECO:0000256" key="8">
    <source>
        <dbReference type="SAM" id="Phobius"/>
    </source>
</evidence>
<dbReference type="RefSeq" id="WP_183967404.1">
    <property type="nucleotide sequence ID" value="NZ_BAABBZ010000006.1"/>
</dbReference>
<keyword evidence="6 8" id="KW-0472">Membrane</keyword>
<feature type="domain" description="Mechanosensitive ion channel MscS C-terminal" evidence="12">
    <location>
        <begin position="671"/>
        <end position="754"/>
    </location>
</feature>
<feature type="compositionally biased region" description="Gly residues" evidence="7">
    <location>
        <begin position="816"/>
        <end position="825"/>
    </location>
</feature>
<dbReference type="SUPFAM" id="SSF82689">
    <property type="entry name" value="Mechanosensitive channel protein MscS (YggB), C-terminal domain"/>
    <property type="match status" value="1"/>
</dbReference>
<feature type="domain" description="Mechanosensitive ion channel MscS" evidence="10">
    <location>
        <begin position="597"/>
        <end position="664"/>
    </location>
</feature>
<feature type="transmembrane region" description="Helical" evidence="8">
    <location>
        <begin position="581"/>
        <end position="610"/>
    </location>
</feature>
<feature type="region of interest" description="Disordered" evidence="7">
    <location>
        <begin position="765"/>
        <end position="825"/>
    </location>
</feature>
<organism evidence="13 14">
    <name type="scientific">Sagittula marina</name>
    <dbReference type="NCBI Taxonomy" id="943940"/>
    <lineage>
        <taxon>Bacteria</taxon>
        <taxon>Pseudomonadati</taxon>
        <taxon>Pseudomonadota</taxon>
        <taxon>Alphaproteobacteria</taxon>
        <taxon>Rhodobacterales</taxon>
        <taxon>Roseobacteraceae</taxon>
        <taxon>Sagittula</taxon>
    </lineage>
</organism>
<feature type="transmembrane region" description="Helical" evidence="8">
    <location>
        <begin position="462"/>
        <end position="486"/>
    </location>
</feature>
<feature type="transmembrane region" description="Helical" evidence="8">
    <location>
        <begin position="397"/>
        <end position="417"/>
    </location>
</feature>
<evidence type="ECO:0000256" key="7">
    <source>
        <dbReference type="SAM" id="MobiDB-lite"/>
    </source>
</evidence>
<accession>A0A7W6DQ63</accession>
<dbReference type="InterPro" id="IPR006685">
    <property type="entry name" value="MscS_channel_2nd"/>
</dbReference>